<dbReference type="Pfam" id="PF20628">
    <property type="entry name" value="Dyp_perox_C"/>
    <property type="match status" value="1"/>
</dbReference>
<feature type="region of interest" description="Disordered" evidence="7">
    <location>
        <begin position="305"/>
        <end position="344"/>
    </location>
</feature>
<dbReference type="InterPro" id="IPR048327">
    <property type="entry name" value="Dyp_perox_N"/>
</dbReference>
<dbReference type="GO" id="GO:0046872">
    <property type="term" value="F:metal ion binding"/>
    <property type="evidence" value="ECO:0007669"/>
    <property type="project" value="UniProtKB-KW"/>
</dbReference>
<dbReference type="RefSeq" id="WP_123740301.1">
    <property type="nucleotide sequence ID" value="NZ_RKHQ01000002.1"/>
</dbReference>
<dbReference type="EMBL" id="RKHQ01000002">
    <property type="protein sequence ID" value="ROR93323.1"/>
    <property type="molecule type" value="Genomic_DNA"/>
</dbReference>
<name>A0A3N2D0P9_9MICO</name>
<dbReference type="GO" id="GO:0004601">
    <property type="term" value="F:peroxidase activity"/>
    <property type="evidence" value="ECO:0007669"/>
    <property type="project" value="UniProtKB-KW"/>
</dbReference>
<keyword evidence="2 10" id="KW-0575">Peroxidase</keyword>
<proteinExistence type="inferred from homology"/>
<dbReference type="NCBIfam" id="TIGR01413">
    <property type="entry name" value="Dyp_perox_fam"/>
    <property type="match status" value="1"/>
</dbReference>
<organism evidence="10 11">
    <name type="scientific">Salana multivorans</name>
    <dbReference type="NCBI Taxonomy" id="120377"/>
    <lineage>
        <taxon>Bacteria</taxon>
        <taxon>Bacillati</taxon>
        <taxon>Actinomycetota</taxon>
        <taxon>Actinomycetes</taxon>
        <taxon>Micrococcales</taxon>
        <taxon>Beutenbergiaceae</taxon>
        <taxon>Salana</taxon>
    </lineage>
</organism>
<dbReference type="Proteomes" id="UP000275356">
    <property type="component" value="Unassembled WGS sequence"/>
</dbReference>
<evidence type="ECO:0000313" key="10">
    <source>
        <dbReference type="EMBL" id="ROR93323.1"/>
    </source>
</evidence>
<evidence type="ECO:0000313" key="11">
    <source>
        <dbReference type="Proteomes" id="UP000275356"/>
    </source>
</evidence>
<dbReference type="InterPro" id="IPR011008">
    <property type="entry name" value="Dimeric_a/b-barrel"/>
</dbReference>
<keyword evidence="4" id="KW-0560">Oxidoreductase</keyword>
<gene>
    <name evidence="10" type="ORF">EDD28_2735</name>
</gene>
<dbReference type="GO" id="GO:0005829">
    <property type="term" value="C:cytosol"/>
    <property type="evidence" value="ECO:0007669"/>
    <property type="project" value="TreeGrafter"/>
</dbReference>
<dbReference type="PANTHER" id="PTHR30521:SF0">
    <property type="entry name" value="DYP-TYPE PEROXIDASE FAMILY PROTEIN"/>
    <property type="match status" value="1"/>
</dbReference>
<keyword evidence="3" id="KW-0479">Metal-binding</keyword>
<evidence type="ECO:0000256" key="4">
    <source>
        <dbReference type="ARBA" id="ARBA00023002"/>
    </source>
</evidence>
<evidence type="ECO:0000259" key="9">
    <source>
        <dbReference type="Pfam" id="PF20628"/>
    </source>
</evidence>
<dbReference type="InterPro" id="IPR006314">
    <property type="entry name" value="Dyp_peroxidase"/>
</dbReference>
<dbReference type="PANTHER" id="PTHR30521">
    <property type="entry name" value="DEFERROCHELATASE/PEROXIDASE"/>
    <property type="match status" value="1"/>
</dbReference>
<dbReference type="GO" id="GO:0020037">
    <property type="term" value="F:heme binding"/>
    <property type="evidence" value="ECO:0007669"/>
    <property type="project" value="InterPro"/>
</dbReference>
<keyword evidence="5" id="KW-0408">Iron</keyword>
<sequence>MVTQQVVAPPARAGMFLVLTVDDGSEDVVRDLLGDLSDLVKAVSFRNTRDDLNLVVGIGADVWGRLFGELPRPRQLHPFEALEGPRHVAPATPGDLLLHLRARSMDQCFELARQVATRLEGHAVVVDETHGFKYFDERDLLGFVDGTASPRGADGDAVVLIGDEDPAYAGGSYVVVQKYLHDLAAWDAISVEEQERVIGRTKLDDIELPDSVKPSNSHVVVNTIVDEEGVEHDIVRDNLPFGEIGAGEYGTYFIGYAADVGIIELMLRRMFIGEPPGNTDRILDFSTAVTGSLFFVPSLAFLDDPPDPVDATPAPTAPVSPAPSAGSGDLGIGSLRRSPGATPS</sequence>
<dbReference type="OrthoDB" id="3251355at2"/>
<dbReference type="PROSITE" id="PS51404">
    <property type="entry name" value="DYP_PEROXIDASE"/>
    <property type="match status" value="1"/>
</dbReference>
<dbReference type="SUPFAM" id="SSF54909">
    <property type="entry name" value="Dimeric alpha+beta barrel"/>
    <property type="match status" value="1"/>
</dbReference>
<comment type="caution">
    <text evidence="10">The sequence shown here is derived from an EMBL/GenBank/DDBJ whole genome shotgun (WGS) entry which is preliminary data.</text>
</comment>
<keyword evidence="11" id="KW-1185">Reference proteome</keyword>
<dbReference type="Pfam" id="PF04261">
    <property type="entry name" value="Dyp_perox_N"/>
    <property type="match status" value="1"/>
</dbReference>
<evidence type="ECO:0000259" key="8">
    <source>
        <dbReference type="Pfam" id="PF04261"/>
    </source>
</evidence>
<protein>
    <submittedName>
        <fullName evidence="10">Putative iron-dependent peroxidase</fullName>
    </submittedName>
</protein>
<comment type="similarity">
    <text evidence="6">Belongs to the DyP-type peroxidase family.</text>
</comment>
<evidence type="ECO:0000256" key="6">
    <source>
        <dbReference type="ARBA" id="ARBA00025737"/>
    </source>
</evidence>
<dbReference type="InterPro" id="IPR048328">
    <property type="entry name" value="Dyp_perox_C"/>
</dbReference>
<evidence type="ECO:0000256" key="5">
    <source>
        <dbReference type="ARBA" id="ARBA00023004"/>
    </source>
</evidence>
<evidence type="ECO:0000256" key="2">
    <source>
        <dbReference type="ARBA" id="ARBA00022559"/>
    </source>
</evidence>
<comment type="cofactor">
    <cofactor evidence="1">
        <name>heme b</name>
        <dbReference type="ChEBI" id="CHEBI:60344"/>
    </cofactor>
</comment>
<reference evidence="10 11" key="1">
    <citation type="submission" date="2018-11" db="EMBL/GenBank/DDBJ databases">
        <title>Sequencing the genomes of 1000 actinobacteria strains.</title>
        <authorList>
            <person name="Klenk H.-P."/>
        </authorList>
    </citation>
    <scope>NUCLEOTIDE SEQUENCE [LARGE SCALE GENOMIC DNA]</scope>
    <source>
        <strain evidence="10 11">DSM 13521</strain>
    </source>
</reference>
<evidence type="ECO:0000256" key="3">
    <source>
        <dbReference type="ARBA" id="ARBA00022723"/>
    </source>
</evidence>
<evidence type="ECO:0000256" key="7">
    <source>
        <dbReference type="SAM" id="MobiDB-lite"/>
    </source>
</evidence>
<feature type="domain" description="Dyp-type peroxidase C-terminal" evidence="9">
    <location>
        <begin position="136"/>
        <end position="300"/>
    </location>
</feature>
<accession>A0A3N2D0P9</accession>
<feature type="domain" description="Dyp-type peroxidase N-terminal" evidence="8">
    <location>
        <begin position="4"/>
        <end position="133"/>
    </location>
</feature>
<dbReference type="AlphaFoldDB" id="A0A3N2D0P9"/>
<evidence type="ECO:0000256" key="1">
    <source>
        <dbReference type="ARBA" id="ARBA00001970"/>
    </source>
</evidence>